<evidence type="ECO:0000256" key="1">
    <source>
        <dbReference type="SAM" id="SignalP"/>
    </source>
</evidence>
<keyword evidence="1" id="KW-0732">Signal</keyword>
<evidence type="ECO:0000313" key="2">
    <source>
        <dbReference type="EMBL" id="CAD8933526.1"/>
    </source>
</evidence>
<dbReference type="AlphaFoldDB" id="A0A7S1CZL2"/>
<name>A0A7S1CZL2_CYCTE</name>
<protein>
    <recommendedName>
        <fullName evidence="3">CP12 domain-containing protein</fullName>
    </recommendedName>
</protein>
<feature type="signal peptide" evidence="1">
    <location>
        <begin position="1"/>
        <end position="15"/>
    </location>
</feature>
<gene>
    <name evidence="2" type="ORF">CTEN0397_LOCUS4555</name>
</gene>
<dbReference type="EMBL" id="HBFW01006998">
    <property type="protein sequence ID" value="CAD8933526.1"/>
    <property type="molecule type" value="Transcribed_RNA"/>
</dbReference>
<sequence>MKITLAFSLVAVTSAFAPASFGIRSRTYLFSDPEATTDALVDEAVEASETFGATSTEAQLAWEAVDDMDVKREQSEAYTGGVSPEECDAVEPSQECLDYGEKMDQLAELLKVHGPKIAEVKKVAEELQAIKLMSPDVKPGEDSPELRAALENAKAMSKEFGSTSPEAKVAWAELEEIASASNSNAMGVRLDEECLIEAIEGCAAIEEVQRYVNLGKSTSRYSG</sequence>
<accession>A0A7S1CZL2</accession>
<reference evidence="2" key="1">
    <citation type="submission" date="2021-01" db="EMBL/GenBank/DDBJ databases">
        <authorList>
            <person name="Corre E."/>
            <person name="Pelletier E."/>
            <person name="Niang G."/>
            <person name="Scheremetjew M."/>
            <person name="Finn R."/>
            <person name="Kale V."/>
            <person name="Holt S."/>
            <person name="Cochrane G."/>
            <person name="Meng A."/>
            <person name="Brown T."/>
            <person name="Cohen L."/>
        </authorList>
    </citation>
    <scope>NUCLEOTIDE SEQUENCE</scope>
    <source>
        <strain evidence="2">ECT3854</strain>
    </source>
</reference>
<evidence type="ECO:0008006" key="3">
    <source>
        <dbReference type="Google" id="ProtNLM"/>
    </source>
</evidence>
<proteinExistence type="predicted"/>
<feature type="chain" id="PRO_5031259363" description="CP12 domain-containing protein" evidence="1">
    <location>
        <begin position="16"/>
        <end position="223"/>
    </location>
</feature>
<organism evidence="2">
    <name type="scientific">Cyclophora tenuis</name>
    <name type="common">Marine diatom</name>
    <dbReference type="NCBI Taxonomy" id="216820"/>
    <lineage>
        <taxon>Eukaryota</taxon>
        <taxon>Sar</taxon>
        <taxon>Stramenopiles</taxon>
        <taxon>Ochrophyta</taxon>
        <taxon>Bacillariophyta</taxon>
        <taxon>Fragilariophyceae</taxon>
        <taxon>Fragilariophycidae</taxon>
        <taxon>Cyclophorales</taxon>
        <taxon>Cyclophoraceae</taxon>
        <taxon>Cyclophora</taxon>
    </lineage>
</organism>